<evidence type="ECO:0000313" key="3">
    <source>
        <dbReference type="EMBL" id="NHC16074.1"/>
    </source>
</evidence>
<evidence type="ECO:0000256" key="1">
    <source>
        <dbReference type="SAM" id="MobiDB-lite"/>
    </source>
</evidence>
<dbReference type="RefSeq" id="WP_166284548.1">
    <property type="nucleotide sequence ID" value="NZ_JAANNP010000089.1"/>
</dbReference>
<feature type="transmembrane region" description="Helical" evidence="2">
    <location>
        <begin position="47"/>
        <end position="67"/>
    </location>
</feature>
<evidence type="ECO:0000256" key="2">
    <source>
        <dbReference type="SAM" id="Phobius"/>
    </source>
</evidence>
<feature type="compositionally biased region" description="Low complexity" evidence="1">
    <location>
        <begin position="31"/>
        <end position="40"/>
    </location>
</feature>
<dbReference type="EMBL" id="JAANNP010000089">
    <property type="protein sequence ID" value="NHC16074.1"/>
    <property type="molecule type" value="Genomic_DNA"/>
</dbReference>
<protein>
    <recommendedName>
        <fullName evidence="5">DUF4386 family protein</fullName>
    </recommendedName>
</protein>
<name>A0ABX0H1Z9_9ACTN</name>
<feature type="transmembrane region" description="Helical" evidence="2">
    <location>
        <begin position="182"/>
        <end position="200"/>
    </location>
</feature>
<evidence type="ECO:0000313" key="4">
    <source>
        <dbReference type="Proteomes" id="UP000800981"/>
    </source>
</evidence>
<feature type="transmembrane region" description="Helical" evidence="2">
    <location>
        <begin position="207"/>
        <end position="225"/>
    </location>
</feature>
<evidence type="ECO:0008006" key="5">
    <source>
        <dbReference type="Google" id="ProtNLM"/>
    </source>
</evidence>
<accession>A0ABX0H1Z9</accession>
<keyword evidence="2" id="KW-0472">Membrane</keyword>
<organism evidence="3 4">
    <name type="scientific">Motilibacter deserti</name>
    <dbReference type="NCBI Taxonomy" id="2714956"/>
    <lineage>
        <taxon>Bacteria</taxon>
        <taxon>Bacillati</taxon>
        <taxon>Actinomycetota</taxon>
        <taxon>Actinomycetes</taxon>
        <taxon>Motilibacterales</taxon>
        <taxon>Motilibacteraceae</taxon>
        <taxon>Motilibacter</taxon>
    </lineage>
</organism>
<keyword evidence="4" id="KW-1185">Reference proteome</keyword>
<comment type="caution">
    <text evidence="3">The sequence shown here is derived from an EMBL/GenBank/DDBJ whole genome shotgun (WGS) entry which is preliminary data.</text>
</comment>
<feature type="region of interest" description="Disordered" evidence="1">
    <location>
        <begin position="1"/>
        <end position="40"/>
    </location>
</feature>
<sequence length="261" mass="26202">MSSLGSLDTGRIVPVPAQPAPATGPDTSLDSSPAPSATAYAPPRRSAWAWSGLLAGVTGTVATAFTFTDPPESAVQGGPEAVYAALEGRGLVQAGASLGFVAVAALVVFAAGLARHVAARVPVHSLVPAVLRTAFAGAVGALILAFSFKAMLAGGMPGGIDESFTTKEDVAFLALLVSQGQWVGWIGVAIAMGASAYAALRLGALPRWTGVVAAVFSLFVAGFVLVLCLPYSAGIVAPVWLVVVSVALLTSPKAQQPPVRG</sequence>
<dbReference type="Proteomes" id="UP000800981">
    <property type="component" value="Unassembled WGS sequence"/>
</dbReference>
<feature type="transmembrane region" description="Helical" evidence="2">
    <location>
        <begin position="126"/>
        <end position="148"/>
    </location>
</feature>
<gene>
    <name evidence="3" type="ORF">G9H71_20010</name>
</gene>
<proteinExistence type="predicted"/>
<keyword evidence="2" id="KW-1133">Transmembrane helix</keyword>
<keyword evidence="2" id="KW-0812">Transmembrane</keyword>
<feature type="transmembrane region" description="Helical" evidence="2">
    <location>
        <begin position="91"/>
        <end position="114"/>
    </location>
</feature>
<reference evidence="3 4" key="1">
    <citation type="submission" date="2020-03" db="EMBL/GenBank/DDBJ databases">
        <title>Two novel Motilibacter sp.</title>
        <authorList>
            <person name="Liu S."/>
        </authorList>
    </citation>
    <scope>NUCLEOTIDE SEQUENCE [LARGE SCALE GENOMIC DNA]</scope>
    <source>
        <strain evidence="3 4">E257</strain>
    </source>
</reference>